<protein>
    <submittedName>
        <fullName evidence="2">Uncharacterized protein</fullName>
    </submittedName>
</protein>
<gene>
    <name evidence="2" type="ORF">HNR67_005026</name>
</gene>
<evidence type="ECO:0000256" key="1">
    <source>
        <dbReference type="SAM" id="MobiDB-lite"/>
    </source>
</evidence>
<name>A0A7W7FVV3_9PSEU</name>
<dbReference type="EMBL" id="JACHMH010000001">
    <property type="protein sequence ID" value="MBB4678908.1"/>
    <property type="molecule type" value="Genomic_DNA"/>
</dbReference>
<accession>A0A7W7FVV3</accession>
<evidence type="ECO:0000313" key="2">
    <source>
        <dbReference type="EMBL" id="MBB4678908.1"/>
    </source>
</evidence>
<comment type="caution">
    <text evidence="2">The sequence shown here is derived from an EMBL/GenBank/DDBJ whole genome shotgun (WGS) entry which is preliminary data.</text>
</comment>
<dbReference type="Proteomes" id="UP000533598">
    <property type="component" value="Unassembled WGS sequence"/>
</dbReference>
<keyword evidence="3" id="KW-1185">Reference proteome</keyword>
<sequence length="271" mass="27644">MAAPGRAHGPFGAGGRSGRCRWGGGLRLGWSRLGLEPSGAGGPDRVVRSGGVTGSDGTGVTWLLGGGLVDVVLASRPRGLAASRPRGLAASRPRGLAASRPRGLAASRPRGLAASRPRGLAASRPRGRVRGGERLWGVGASPARWLPGRGGLARPVGWGGLAWARRSAAGWVCVGSVARGVHGGLCGGLRRLRWGFSGAPRPRGLRAAVGPGWLVLALRRVLSLLTASGGGDRRGVLRGAAVWIWGDGGGFGGRVGPWVGWGRGTLGDYLW</sequence>
<proteinExistence type="predicted"/>
<feature type="region of interest" description="Disordered" evidence="1">
    <location>
        <begin position="82"/>
        <end position="126"/>
    </location>
</feature>
<organism evidence="2 3">
    <name type="scientific">Crossiella cryophila</name>
    <dbReference type="NCBI Taxonomy" id="43355"/>
    <lineage>
        <taxon>Bacteria</taxon>
        <taxon>Bacillati</taxon>
        <taxon>Actinomycetota</taxon>
        <taxon>Actinomycetes</taxon>
        <taxon>Pseudonocardiales</taxon>
        <taxon>Pseudonocardiaceae</taxon>
        <taxon>Crossiella</taxon>
    </lineage>
</organism>
<reference evidence="2 3" key="1">
    <citation type="submission" date="2020-08" db="EMBL/GenBank/DDBJ databases">
        <title>Sequencing the genomes of 1000 actinobacteria strains.</title>
        <authorList>
            <person name="Klenk H.-P."/>
        </authorList>
    </citation>
    <scope>NUCLEOTIDE SEQUENCE [LARGE SCALE GENOMIC DNA]</scope>
    <source>
        <strain evidence="2 3">DSM 44230</strain>
    </source>
</reference>
<evidence type="ECO:0000313" key="3">
    <source>
        <dbReference type="Proteomes" id="UP000533598"/>
    </source>
</evidence>
<dbReference type="AlphaFoldDB" id="A0A7W7FVV3"/>